<feature type="transmembrane region" description="Helical" evidence="6">
    <location>
        <begin position="84"/>
        <end position="105"/>
    </location>
</feature>
<keyword evidence="4 6" id="KW-1133">Transmembrane helix</keyword>
<dbReference type="PIRSF" id="PIRSF006060">
    <property type="entry name" value="AA_transporter"/>
    <property type="match status" value="1"/>
</dbReference>
<dbReference type="Proteomes" id="UP000681526">
    <property type="component" value="Unassembled WGS sequence"/>
</dbReference>
<sequence>MNAQITLPQAIALYIAAILGSGILFVSSGAATVAGPASLLSWIIMILFSFPLAYTFASLSRAFPDAGGAATFVRIAFGEHPGNLVGWFYFLTASVGQMIVAQTGAYYTASAFGLSAGETSLLACLILLLGGVSNHFGIRISGKVSLLFSSLLLGILLIAVVTTIPHVRPDQFSPFFANGRQAVGEAIVLIFWSFFGWEAICSLADRFARPEKDMVRSAMISAAITGAVFLALSFVTIGSGTYGSPETDSAPLGIMLGRSLGLAAQYATTVLAFIICTGTVNAYVASLAQLGYALSRDQAFPAWLQYQHPRTGTPTRVVWLVILFACAGIAVSMLFHVHFTQLLFIPNALGMVVYVLSMAAAVKIYRRLSLPWLSGLVSLVMLCAFIPFLGIHVMLPILVSILYILYKRKSMTRTIAIRRNGTRRGDGHADAT</sequence>
<dbReference type="PANTHER" id="PTHR42770">
    <property type="entry name" value="AMINO ACID TRANSPORTER-RELATED"/>
    <property type="match status" value="1"/>
</dbReference>
<feature type="transmembrane region" description="Helical" evidence="6">
    <location>
        <begin position="39"/>
        <end position="63"/>
    </location>
</feature>
<evidence type="ECO:0000256" key="4">
    <source>
        <dbReference type="ARBA" id="ARBA00022989"/>
    </source>
</evidence>
<evidence type="ECO:0000256" key="3">
    <source>
        <dbReference type="ARBA" id="ARBA00022692"/>
    </source>
</evidence>
<keyword evidence="2" id="KW-1003">Cell membrane</keyword>
<keyword evidence="3 6" id="KW-0812">Transmembrane</keyword>
<comment type="caution">
    <text evidence="7">The sequence shown here is derived from an EMBL/GenBank/DDBJ whole genome shotgun (WGS) entry which is preliminary data.</text>
</comment>
<feature type="transmembrane region" description="Helical" evidence="6">
    <location>
        <begin position="186"/>
        <end position="208"/>
    </location>
</feature>
<protein>
    <submittedName>
        <fullName evidence="7">Amino acid permease family protein</fullName>
    </submittedName>
</protein>
<feature type="transmembrane region" description="Helical" evidence="6">
    <location>
        <begin position="111"/>
        <end position="132"/>
    </location>
</feature>
<comment type="subcellular location">
    <subcellularLocation>
        <location evidence="1">Cell membrane</location>
        <topology evidence="1">Multi-pass membrane protein</topology>
    </subcellularLocation>
</comment>
<dbReference type="RefSeq" id="WP_213483150.1">
    <property type="nucleotide sequence ID" value="NZ_CAJRAY010000005.1"/>
</dbReference>
<dbReference type="InterPro" id="IPR050367">
    <property type="entry name" value="APC_superfamily"/>
</dbReference>
<accession>A0ABN7RJI6</accession>
<name>A0ABN7RJI6_THEXY</name>
<feature type="transmembrane region" description="Helical" evidence="6">
    <location>
        <begin position="377"/>
        <end position="406"/>
    </location>
</feature>
<feature type="transmembrane region" description="Helical" evidence="6">
    <location>
        <begin position="12"/>
        <end position="33"/>
    </location>
</feature>
<dbReference type="EMBL" id="CAJRAY010000005">
    <property type="protein sequence ID" value="CAG5077212.1"/>
    <property type="molecule type" value="Genomic_DNA"/>
</dbReference>
<evidence type="ECO:0000256" key="5">
    <source>
        <dbReference type="ARBA" id="ARBA00023136"/>
    </source>
</evidence>
<proteinExistence type="predicted"/>
<evidence type="ECO:0000256" key="2">
    <source>
        <dbReference type="ARBA" id="ARBA00022475"/>
    </source>
</evidence>
<keyword evidence="5 6" id="KW-0472">Membrane</keyword>
<evidence type="ECO:0000313" key="7">
    <source>
        <dbReference type="EMBL" id="CAG5077212.1"/>
    </source>
</evidence>
<feature type="transmembrane region" description="Helical" evidence="6">
    <location>
        <begin position="220"/>
        <end position="243"/>
    </location>
</feature>
<dbReference type="Gene3D" id="1.20.1740.10">
    <property type="entry name" value="Amino acid/polyamine transporter I"/>
    <property type="match status" value="1"/>
</dbReference>
<dbReference type="Pfam" id="PF13520">
    <property type="entry name" value="AA_permease_2"/>
    <property type="match status" value="1"/>
</dbReference>
<evidence type="ECO:0000256" key="1">
    <source>
        <dbReference type="ARBA" id="ARBA00004651"/>
    </source>
</evidence>
<keyword evidence="8" id="KW-1185">Reference proteome</keyword>
<organism evidence="7 8">
    <name type="scientific">Thermobacillus xylanilyticus</name>
    <dbReference type="NCBI Taxonomy" id="76633"/>
    <lineage>
        <taxon>Bacteria</taxon>
        <taxon>Bacillati</taxon>
        <taxon>Bacillota</taxon>
        <taxon>Bacilli</taxon>
        <taxon>Bacillales</taxon>
        <taxon>Paenibacillaceae</taxon>
        <taxon>Thermobacillus</taxon>
    </lineage>
</organism>
<gene>
    <name evidence="7" type="primary">txxe 156</name>
    <name evidence="7" type="ORF">TXXE_01290</name>
</gene>
<feature type="transmembrane region" description="Helical" evidence="6">
    <location>
        <begin position="317"/>
        <end position="337"/>
    </location>
</feature>
<feature type="transmembrane region" description="Helical" evidence="6">
    <location>
        <begin position="343"/>
        <end position="365"/>
    </location>
</feature>
<dbReference type="PANTHER" id="PTHR42770:SF13">
    <property type="entry name" value="L-METHIONINE_BRANCHED-CHAIN AMINO ACID EXPORTER YJEH"/>
    <property type="match status" value="1"/>
</dbReference>
<evidence type="ECO:0000256" key="6">
    <source>
        <dbReference type="SAM" id="Phobius"/>
    </source>
</evidence>
<feature type="transmembrane region" description="Helical" evidence="6">
    <location>
        <begin position="263"/>
        <end position="284"/>
    </location>
</feature>
<dbReference type="InterPro" id="IPR002293">
    <property type="entry name" value="AA/rel_permease1"/>
</dbReference>
<evidence type="ECO:0000313" key="8">
    <source>
        <dbReference type="Proteomes" id="UP000681526"/>
    </source>
</evidence>
<reference evidence="7 8" key="1">
    <citation type="submission" date="2021-04" db="EMBL/GenBank/DDBJ databases">
        <authorList>
            <person name="Rakotoarivonina H."/>
        </authorList>
    </citation>
    <scope>NUCLEOTIDE SEQUENCE [LARGE SCALE GENOMIC DNA]</scope>
    <source>
        <strain evidence="7 8">XE</strain>
    </source>
</reference>
<feature type="transmembrane region" description="Helical" evidence="6">
    <location>
        <begin position="144"/>
        <end position="166"/>
    </location>
</feature>